<gene>
    <name evidence="1" type="ORF">ELE36_06925</name>
</gene>
<accession>A0A411HI98</accession>
<evidence type="ECO:0000313" key="1">
    <source>
        <dbReference type="EMBL" id="QBB70120.1"/>
    </source>
</evidence>
<protein>
    <submittedName>
        <fullName evidence="1">Uncharacterized protein</fullName>
    </submittedName>
</protein>
<organism evidence="1 2">
    <name type="scientific">Pseudolysobacter antarcticus</name>
    <dbReference type="NCBI Taxonomy" id="2511995"/>
    <lineage>
        <taxon>Bacteria</taxon>
        <taxon>Pseudomonadati</taxon>
        <taxon>Pseudomonadota</taxon>
        <taxon>Gammaproteobacteria</taxon>
        <taxon>Lysobacterales</taxon>
        <taxon>Rhodanobacteraceae</taxon>
        <taxon>Pseudolysobacter</taxon>
    </lineage>
</organism>
<dbReference type="RefSeq" id="WP_129832379.1">
    <property type="nucleotide sequence ID" value="NZ_CP035704.1"/>
</dbReference>
<dbReference type="KEGG" id="xbc:ELE36_06925"/>
<evidence type="ECO:0000313" key="2">
    <source>
        <dbReference type="Proteomes" id="UP000291562"/>
    </source>
</evidence>
<dbReference type="Proteomes" id="UP000291562">
    <property type="component" value="Chromosome"/>
</dbReference>
<sequence length="106" mass="11396">MEFDVTHFALRHSQPAAIQTSNISRLRKFSLKAIVGLLMFLSVLAAHAEARLEVFRESPQFVGLTLGQSGSMAIAIRNHGPDTAAYVQIGTLTIGGAVSLSTRAMK</sequence>
<name>A0A411HI98_9GAMM</name>
<keyword evidence="2" id="KW-1185">Reference proteome</keyword>
<dbReference type="EMBL" id="CP035704">
    <property type="protein sequence ID" value="QBB70120.1"/>
    <property type="molecule type" value="Genomic_DNA"/>
</dbReference>
<reference evidence="1 2" key="1">
    <citation type="submission" date="2019-01" db="EMBL/GenBank/DDBJ databases">
        <title>Pseudolysobacter antarctica gen. nov., sp. nov., isolated from Fildes Peninsula, Antarctica.</title>
        <authorList>
            <person name="Wei Z."/>
            <person name="Peng F."/>
        </authorList>
    </citation>
    <scope>NUCLEOTIDE SEQUENCE [LARGE SCALE GENOMIC DNA]</scope>
    <source>
        <strain evidence="1 2">AQ6-296</strain>
    </source>
</reference>
<dbReference type="AlphaFoldDB" id="A0A411HI98"/>
<proteinExistence type="predicted"/>